<reference evidence="1 2" key="1">
    <citation type="submission" date="2024-01" db="EMBL/GenBank/DDBJ databases">
        <title>The genomes of 5 underutilized Papilionoideae crops provide insights into root nodulation and disease resistanc.</title>
        <authorList>
            <person name="Jiang F."/>
        </authorList>
    </citation>
    <scope>NUCLEOTIDE SEQUENCE [LARGE SCALE GENOMIC DNA]</scope>
    <source>
        <strain evidence="1">DUOXIRENSHENG_FW03</strain>
        <tissue evidence="1">Leaves</tissue>
    </source>
</reference>
<dbReference type="AlphaFoldDB" id="A0AAN9XGU2"/>
<evidence type="ECO:0000313" key="2">
    <source>
        <dbReference type="Proteomes" id="UP001386955"/>
    </source>
</evidence>
<comment type="caution">
    <text evidence="1">The sequence shown here is derived from an EMBL/GenBank/DDBJ whole genome shotgun (WGS) entry which is preliminary data.</text>
</comment>
<name>A0AAN9XGU2_PSOTE</name>
<organism evidence="1 2">
    <name type="scientific">Psophocarpus tetragonolobus</name>
    <name type="common">Winged bean</name>
    <name type="synonym">Dolichos tetragonolobus</name>
    <dbReference type="NCBI Taxonomy" id="3891"/>
    <lineage>
        <taxon>Eukaryota</taxon>
        <taxon>Viridiplantae</taxon>
        <taxon>Streptophyta</taxon>
        <taxon>Embryophyta</taxon>
        <taxon>Tracheophyta</taxon>
        <taxon>Spermatophyta</taxon>
        <taxon>Magnoliopsida</taxon>
        <taxon>eudicotyledons</taxon>
        <taxon>Gunneridae</taxon>
        <taxon>Pentapetalae</taxon>
        <taxon>rosids</taxon>
        <taxon>fabids</taxon>
        <taxon>Fabales</taxon>
        <taxon>Fabaceae</taxon>
        <taxon>Papilionoideae</taxon>
        <taxon>50 kb inversion clade</taxon>
        <taxon>NPAAA clade</taxon>
        <taxon>indigoferoid/millettioid clade</taxon>
        <taxon>Phaseoleae</taxon>
        <taxon>Psophocarpus</taxon>
    </lineage>
</organism>
<evidence type="ECO:0000313" key="1">
    <source>
        <dbReference type="EMBL" id="KAK7391283.1"/>
    </source>
</evidence>
<dbReference type="EMBL" id="JAYMYS010000005">
    <property type="protein sequence ID" value="KAK7391283.1"/>
    <property type="molecule type" value="Genomic_DNA"/>
</dbReference>
<accession>A0AAN9XGU2</accession>
<keyword evidence="2" id="KW-1185">Reference proteome</keyword>
<gene>
    <name evidence="1" type="ORF">VNO78_19697</name>
</gene>
<proteinExistence type="predicted"/>
<protein>
    <submittedName>
        <fullName evidence="1">Uncharacterized protein</fullName>
    </submittedName>
</protein>
<dbReference type="Proteomes" id="UP001386955">
    <property type="component" value="Unassembled WGS sequence"/>
</dbReference>
<sequence length="99" mass="11039">MLHNWFERKTFPGPSHERQALVLSPRSKNSTEDMAARSNSFLLRVAQWEVVLKGGWGGLGLGWGCQSRMSRGEEKRDDSVVRIEPAISGGGRWKVEGGE</sequence>